<accession>A0AAJ6GR46</accession>
<dbReference type="AlphaFoldDB" id="A0AAJ6GR46"/>
<evidence type="ECO:0000313" key="1">
    <source>
        <dbReference type="EMBL" id="WIX05054.1"/>
    </source>
</evidence>
<name>A0AAJ6GR46_9XANT</name>
<protein>
    <submittedName>
        <fullName evidence="1">Uncharacterized protein</fullName>
    </submittedName>
</protein>
<evidence type="ECO:0000313" key="2">
    <source>
        <dbReference type="Proteomes" id="UP001228059"/>
    </source>
</evidence>
<dbReference type="Proteomes" id="UP001228059">
    <property type="component" value="Chromosome"/>
</dbReference>
<sequence length="113" mass="12518">MLQLTPEQYAKLCLPDPGSFLPRLAVEVRRDYLAAVSSRDDAHLLADVQASYRHAVNTFGISHLPTLVRWVKADVAWALGLRDQALTKVWFAQTDNPNVTAADLLAMLSSDID</sequence>
<organism evidence="1 2">
    <name type="scientific">Xanthomonas oryzae pv. leersiae</name>
    <dbReference type="NCBI Taxonomy" id="3112258"/>
    <lineage>
        <taxon>Bacteria</taxon>
        <taxon>Pseudomonadati</taxon>
        <taxon>Pseudomonadota</taxon>
        <taxon>Gammaproteobacteria</taxon>
        <taxon>Lysobacterales</taxon>
        <taxon>Lysobacteraceae</taxon>
        <taxon>Xanthomonas</taxon>
    </lineage>
</organism>
<reference evidence="1 2" key="1">
    <citation type="submission" date="2023-05" db="EMBL/GenBank/DDBJ databases">
        <title>Complete Genome Resource of Xanthomonas oryzae pv. leersiae Strain YNJC Isolated From Plateau Japonica Rice in Southwest China.</title>
        <authorList>
            <person name="Aa X."/>
            <person name="Mei L."/>
            <person name="Liu P."/>
            <person name="Yang Y."/>
            <person name="Tang C."/>
            <person name="Zhang F."/>
            <person name="Dong C."/>
            <person name="Wang B."/>
            <person name="Chen X."/>
            <person name="Dai L."/>
        </authorList>
    </citation>
    <scope>NUCLEOTIDE SEQUENCE [LARGE SCALE GENOMIC DNA]</scope>
    <source>
        <strain evidence="1 2">YNJC</strain>
    </source>
</reference>
<gene>
    <name evidence="1" type="ORF">QN060_12110</name>
</gene>
<dbReference type="RefSeq" id="WP_285956430.1">
    <property type="nucleotide sequence ID" value="NZ_CP127225.1"/>
</dbReference>
<dbReference type="EMBL" id="CP127225">
    <property type="protein sequence ID" value="WIX05054.1"/>
    <property type="molecule type" value="Genomic_DNA"/>
</dbReference>
<proteinExistence type="predicted"/>